<organism evidence="3">
    <name type="scientific">marine sediment metagenome</name>
    <dbReference type="NCBI Taxonomy" id="412755"/>
    <lineage>
        <taxon>unclassified sequences</taxon>
        <taxon>metagenomes</taxon>
        <taxon>ecological metagenomes</taxon>
    </lineage>
</organism>
<dbReference type="InterPro" id="IPR041916">
    <property type="entry name" value="Anti_sigma_zinc_sf"/>
</dbReference>
<sequence length="151" mass="17355">MKNECERMDKLLSAYLDNELDSKSAMKVKEHLSKCSHCSERLTTLKEIHGLLRARERMEPPPFLENRILSAAENIGLPQEVLPYSGWKLIPLFTAISILLLVFSFRDGDKDKEISPVDEYIYQSMAMDNNGFLLEESPITQDDMLNTFLDL</sequence>
<dbReference type="Pfam" id="PF13490">
    <property type="entry name" value="zf-HC2"/>
    <property type="match status" value="1"/>
</dbReference>
<evidence type="ECO:0000256" key="1">
    <source>
        <dbReference type="SAM" id="Phobius"/>
    </source>
</evidence>
<protein>
    <recommendedName>
        <fullName evidence="2">Putative zinc-finger domain-containing protein</fullName>
    </recommendedName>
</protein>
<dbReference type="Gene3D" id="1.10.10.1320">
    <property type="entry name" value="Anti-sigma factor, zinc-finger domain"/>
    <property type="match status" value="1"/>
</dbReference>
<evidence type="ECO:0000259" key="2">
    <source>
        <dbReference type="Pfam" id="PF13490"/>
    </source>
</evidence>
<dbReference type="InterPro" id="IPR027383">
    <property type="entry name" value="Znf_put"/>
</dbReference>
<feature type="domain" description="Putative zinc-finger" evidence="2">
    <location>
        <begin position="5"/>
        <end position="38"/>
    </location>
</feature>
<feature type="transmembrane region" description="Helical" evidence="1">
    <location>
        <begin position="86"/>
        <end position="105"/>
    </location>
</feature>
<gene>
    <name evidence="3" type="ORF">S01H1_01738</name>
</gene>
<name>X0SN67_9ZZZZ</name>
<dbReference type="AlphaFoldDB" id="X0SN67"/>
<keyword evidence="1" id="KW-0812">Transmembrane</keyword>
<comment type="caution">
    <text evidence="3">The sequence shown here is derived from an EMBL/GenBank/DDBJ whole genome shotgun (WGS) entry which is preliminary data.</text>
</comment>
<reference evidence="3" key="1">
    <citation type="journal article" date="2014" name="Front. Microbiol.">
        <title>High frequency of phylogenetically diverse reductive dehalogenase-homologous genes in deep subseafloor sedimentary metagenomes.</title>
        <authorList>
            <person name="Kawai M."/>
            <person name="Futagami T."/>
            <person name="Toyoda A."/>
            <person name="Takaki Y."/>
            <person name="Nishi S."/>
            <person name="Hori S."/>
            <person name="Arai W."/>
            <person name="Tsubouchi T."/>
            <person name="Morono Y."/>
            <person name="Uchiyama I."/>
            <person name="Ito T."/>
            <person name="Fujiyama A."/>
            <person name="Inagaki F."/>
            <person name="Takami H."/>
        </authorList>
    </citation>
    <scope>NUCLEOTIDE SEQUENCE</scope>
    <source>
        <strain evidence="3">Expedition CK06-06</strain>
    </source>
</reference>
<evidence type="ECO:0000313" key="3">
    <source>
        <dbReference type="EMBL" id="GAF82518.1"/>
    </source>
</evidence>
<proteinExistence type="predicted"/>
<keyword evidence="1" id="KW-0472">Membrane</keyword>
<keyword evidence="1" id="KW-1133">Transmembrane helix</keyword>
<accession>X0SN67</accession>
<dbReference type="EMBL" id="BARS01000782">
    <property type="protein sequence ID" value="GAF82518.1"/>
    <property type="molecule type" value="Genomic_DNA"/>
</dbReference>